<dbReference type="GO" id="GO:0046872">
    <property type="term" value="F:metal ion binding"/>
    <property type="evidence" value="ECO:0007669"/>
    <property type="project" value="UniProtKB-UniRule"/>
</dbReference>
<dbReference type="PANTHER" id="PTHR43330">
    <property type="entry name" value="METHIONINE AMINOPEPTIDASE"/>
    <property type="match status" value="1"/>
</dbReference>
<evidence type="ECO:0000256" key="2">
    <source>
        <dbReference type="ARBA" id="ARBA00022438"/>
    </source>
</evidence>
<evidence type="ECO:0000313" key="9">
    <source>
        <dbReference type="EMBL" id="PIS06927.1"/>
    </source>
</evidence>
<dbReference type="PANTHER" id="PTHR43330:SF27">
    <property type="entry name" value="METHIONINE AMINOPEPTIDASE"/>
    <property type="match status" value="1"/>
</dbReference>
<feature type="binding site" evidence="6">
    <location>
        <position position="101"/>
    </location>
    <ligand>
        <name>a divalent metal cation</name>
        <dbReference type="ChEBI" id="CHEBI:60240"/>
        <label>1</label>
    </ligand>
</feature>
<keyword evidence="3 6" id="KW-0645">Protease</keyword>
<comment type="subunit">
    <text evidence="6">Monomer.</text>
</comment>
<dbReference type="GO" id="GO:0006508">
    <property type="term" value="P:proteolysis"/>
    <property type="evidence" value="ECO:0007669"/>
    <property type="project" value="UniProtKB-KW"/>
</dbReference>
<dbReference type="InterPro" id="IPR036005">
    <property type="entry name" value="Creatinase/aminopeptidase-like"/>
</dbReference>
<comment type="caution">
    <text evidence="9">The sequence shown here is derived from an EMBL/GenBank/DDBJ whole genome shotgun (WGS) entry which is preliminary data.</text>
</comment>
<comment type="function">
    <text evidence="1 6">Removes the N-terminal methionine from nascent proteins. The N-terminal methionine is often cleaved when the second residue in the primary sequence is small and uncharged (Met-Ala-, Cys, Gly, Pro, Ser, Thr, or Val). Requires deformylation of the N(alpha)-formylated initiator methionine before it can be hydrolyzed.</text>
</comment>
<evidence type="ECO:0000256" key="3">
    <source>
        <dbReference type="ARBA" id="ARBA00022670"/>
    </source>
</evidence>
<dbReference type="Gene3D" id="3.90.230.10">
    <property type="entry name" value="Creatinase/methionine aminopeptidase superfamily"/>
    <property type="match status" value="1"/>
</dbReference>
<feature type="binding site" evidence="6">
    <location>
        <position position="237"/>
    </location>
    <ligand>
        <name>a divalent metal cation</name>
        <dbReference type="ChEBI" id="CHEBI:60240"/>
        <label>1</label>
    </ligand>
</feature>
<comment type="cofactor">
    <cofactor evidence="6">
        <name>Co(2+)</name>
        <dbReference type="ChEBI" id="CHEBI:48828"/>
    </cofactor>
    <cofactor evidence="6">
        <name>Zn(2+)</name>
        <dbReference type="ChEBI" id="CHEBI:29105"/>
    </cofactor>
    <cofactor evidence="6">
        <name>Mn(2+)</name>
        <dbReference type="ChEBI" id="CHEBI:29035"/>
    </cofactor>
    <cofactor evidence="6">
        <name>Fe(2+)</name>
        <dbReference type="ChEBI" id="CHEBI:29033"/>
    </cofactor>
    <text evidence="6">Binds 2 divalent metal cations per subunit. Has a high-affinity and a low affinity metal-binding site. The true nature of the physiological cofactor is under debate. The enzyme is active with cobalt, zinc, manganese or divalent iron ions. Most likely, methionine aminopeptidases function as mononuclear Fe(2+)-metalloproteases under physiological conditions, and the catalytically relevant metal-binding site has been assigned to the histidine-containing high-affinity site.</text>
</comment>
<feature type="binding site" evidence="6">
    <location>
        <position position="237"/>
    </location>
    <ligand>
        <name>a divalent metal cation</name>
        <dbReference type="ChEBI" id="CHEBI:60240"/>
        <label>2</label>
        <note>catalytic</note>
    </ligand>
</feature>
<evidence type="ECO:0000256" key="4">
    <source>
        <dbReference type="ARBA" id="ARBA00022723"/>
    </source>
</evidence>
<dbReference type="InterPro" id="IPR000994">
    <property type="entry name" value="Pept_M24"/>
</dbReference>
<dbReference type="Proteomes" id="UP000231162">
    <property type="component" value="Unassembled WGS sequence"/>
</dbReference>
<proteinExistence type="inferred from homology"/>
<dbReference type="InterPro" id="IPR002467">
    <property type="entry name" value="Pept_M24A_MAP1"/>
</dbReference>
<dbReference type="GO" id="GO:0004239">
    <property type="term" value="F:initiator methionyl aminopeptidase activity"/>
    <property type="evidence" value="ECO:0007669"/>
    <property type="project" value="UniProtKB-UniRule"/>
</dbReference>
<sequence length="261" mass="28098">MIQPDLTSIVRSGQILAETARMCMDNITVGNTPQAIDTIIHDFVISAGGAPSFLGFESYKYSSCISINNTLVHGLPTNIPFKDGDVVSIDLGVQYNGWHTDGAFTTIIGSVSPHIHSALLATRKALYNGIAVCLPGMRIGDISHAVQKVADDNSLCIIKELSGHGIGRHLHEPPSIPNFGTKGTGQMLSPGMVLAIEPIFAVPMSLPAPHHFTCPIKTAHDGWSIELNPTLIGVHFEHTVYITDSKPIIVTQFVDSKDNVW</sequence>
<accession>A0A2M6R8V7</accession>
<name>A0A2M6R8V7_9BACT</name>
<feature type="binding site" evidence="6">
    <location>
        <position position="197"/>
    </location>
    <ligand>
        <name>a divalent metal cation</name>
        <dbReference type="ChEBI" id="CHEBI:60240"/>
        <label>2</label>
        <note>catalytic</note>
    </ligand>
</feature>
<gene>
    <name evidence="6 9" type="primary">map</name>
    <name evidence="9" type="ORF">COT79_02080</name>
</gene>
<feature type="binding site" evidence="6">
    <location>
        <position position="73"/>
    </location>
    <ligand>
        <name>substrate</name>
    </ligand>
</feature>
<evidence type="ECO:0000256" key="7">
    <source>
        <dbReference type="RuleBase" id="RU003653"/>
    </source>
</evidence>
<dbReference type="InterPro" id="IPR001714">
    <property type="entry name" value="Pept_M24_MAP"/>
</dbReference>
<dbReference type="HAMAP" id="MF_01974">
    <property type="entry name" value="MetAP_1"/>
    <property type="match status" value="1"/>
</dbReference>
<feature type="binding site" evidence="6">
    <location>
        <position position="171"/>
    </location>
    <ligand>
        <name>substrate</name>
    </ligand>
</feature>
<reference evidence="10" key="1">
    <citation type="submission" date="2017-09" db="EMBL/GenBank/DDBJ databases">
        <title>Depth-based differentiation of microbial function through sediment-hosted aquifers and enrichment of novel symbionts in the deep terrestrial subsurface.</title>
        <authorList>
            <person name="Probst A.J."/>
            <person name="Ladd B."/>
            <person name="Jarett J.K."/>
            <person name="Geller-Mcgrath D.E."/>
            <person name="Sieber C.M.K."/>
            <person name="Emerson J.B."/>
            <person name="Anantharaman K."/>
            <person name="Thomas B.C."/>
            <person name="Malmstrom R."/>
            <person name="Stieglmeier M."/>
            <person name="Klingl A."/>
            <person name="Woyke T."/>
            <person name="Ryan C.M."/>
            <person name="Banfield J.F."/>
        </authorList>
    </citation>
    <scope>NUCLEOTIDE SEQUENCE [LARGE SCALE GENOMIC DNA]</scope>
</reference>
<dbReference type="GO" id="GO:0005829">
    <property type="term" value="C:cytosol"/>
    <property type="evidence" value="ECO:0007669"/>
    <property type="project" value="TreeGrafter"/>
</dbReference>
<dbReference type="PRINTS" id="PR00599">
    <property type="entry name" value="MAPEPTIDASE"/>
</dbReference>
<evidence type="ECO:0000256" key="6">
    <source>
        <dbReference type="HAMAP-Rule" id="MF_01974"/>
    </source>
</evidence>
<dbReference type="EMBL" id="PEZX01000029">
    <property type="protein sequence ID" value="PIS06927.1"/>
    <property type="molecule type" value="Genomic_DNA"/>
</dbReference>
<dbReference type="SUPFAM" id="SSF55920">
    <property type="entry name" value="Creatinase/aminopeptidase"/>
    <property type="match status" value="1"/>
</dbReference>
<feature type="binding site" evidence="6">
    <location>
        <position position="90"/>
    </location>
    <ligand>
        <name>a divalent metal cation</name>
        <dbReference type="ChEBI" id="CHEBI:60240"/>
        <label>1</label>
    </ligand>
</feature>
<evidence type="ECO:0000256" key="1">
    <source>
        <dbReference type="ARBA" id="ARBA00002521"/>
    </source>
</evidence>
<evidence type="ECO:0000256" key="5">
    <source>
        <dbReference type="ARBA" id="ARBA00022801"/>
    </source>
</evidence>
<dbReference type="EC" id="3.4.11.18" evidence="6 7"/>
<dbReference type="GO" id="GO:0070006">
    <property type="term" value="F:metalloaminopeptidase activity"/>
    <property type="evidence" value="ECO:0007669"/>
    <property type="project" value="UniProtKB-UniRule"/>
</dbReference>
<feature type="binding site" evidence="6">
    <location>
        <position position="101"/>
    </location>
    <ligand>
        <name>a divalent metal cation</name>
        <dbReference type="ChEBI" id="CHEBI:60240"/>
        <label>2</label>
        <note>catalytic</note>
    </ligand>
</feature>
<keyword evidence="2 6" id="KW-0031">Aminopeptidase</keyword>
<evidence type="ECO:0000313" key="10">
    <source>
        <dbReference type="Proteomes" id="UP000231162"/>
    </source>
</evidence>
<dbReference type="Pfam" id="PF00557">
    <property type="entry name" value="Peptidase_M24"/>
    <property type="match status" value="1"/>
</dbReference>
<feature type="binding site" evidence="6">
    <location>
        <position position="164"/>
    </location>
    <ligand>
        <name>a divalent metal cation</name>
        <dbReference type="ChEBI" id="CHEBI:60240"/>
        <label>2</label>
        <note>catalytic</note>
    </ligand>
</feature>
<dbReference type="NCBIfam" id="TIGR00500">
    <property type="entry name" value="met_pdase_I"/>
    <property type="match status" value="1"/>
</dbReference>
<evidence type="ECO:0000259" key="8">
    <source>
        <dbReference type="Pfam" id="PF00557"/>
    </source>
</evidence>
<keyword evidence="5 6" id="KW-0378">Hydrolase</keyword>
<dbReference type="AlphaFoldDB" id="A0A2M6R8V7"/>
<comment type="catalytic activity">
    <reaction evidence="6 7">
        <text>Release of N-terminal amino acids, preferentially methionine, from peptides and arylamides.</text>
        <dbReference type="EC" id="3.4.11.18"/>
    </reaction>
</comment>
<organism evidence="9 10">
    <name type="scientific">Candidatus Berkelbacteria bacterium CG10_big_fil_rev_8_21_14_0_10_43_14</name>
    <dbReference type="NCBI Taxonomy" id="1974515"/>
    <lineage>
        <taxon>Bacteria</taxon>
        <taxon>Candidatus Berkelbacteria</taxon>
    </lineage>
</organism>
<protein>
    <recommendedName>
        <fullName evidence="6 7">Methionine aminopeptidase</fullName>
        <shortName evidence="6">MAP</shortName>
        <shortName evidence="6">MetAP</shortName>
        <ecNumber evidence="6 7">3.4.11.18</ecNumber>
    </recommendedName>
    <alternativeName>
        <fullName evidence="6">Peptidase M</fullName>
    </alternativeName>
</protein>
<comment type="similarity">
    <text evidence="6">Belongs to the peptidase M24A family. Methionine aminopeptidase type 1 subfamily.</text>
</comment>
<keyword evidence="4 6" id="KW-0479">Metal-binding</keyword>
<feature type="domain" description="Peptidase M24" evidence="8">
    <location>
        <begin position="10"/>
        <end position="244"/>
    </location>
</feature>